<reference evidence="1 2" key="1">
    <citation type="submission" date="2019-02" db="EMBL/GenBank/DDBJ databases">
        <authorList>
            <consortium name="Pathogen Informatics"/>
        </authorList>
    </citation>
    <scope>NUCLEOTIDE SEQUENCE [LARGE SCALE GENOMIC DNA]</scope>
    <source>
        <strain evidence="2">clo34</strain>
    </source>
</reference>
<dbReference type="AlphaFoldDB" id="A0AB74QIC9"/>
<evidence type="ECO:0000313" key="2">
    <source>
        <dbReference type="Proteomes" id="UP000411588"/>
    </source>
</evidence>
<dbReference type="Proteomes" id="UP000411588">
    <property type="component" value="Unassembled WGS sequence"/>
</dbReference>
<gene>
    <name evidence="1" type="ORF">SAMEA1402399_04200</name>
</gene>
<name>A0AB74QIC9_CLODI</name>
<evidence type="ECO:0000313" key="1">
    <source>
        <dbReference type="EMBL" id="VFD36786.1"/>
    </source>
</evidence>
<organism evidence="1 2">
    <name type="scientific">Clostridioides difficile</name>
    <name type="common">Peptoclostridium difficile</name>
    <dbReference type="NCBI Taxonomy" id="1496"/>
    <lineage>
        <taxon>Bacteria</taxon>
        <taxon>Bacillati</taxon>
        <taxon>Bacillota</taxon>
        <taxon>Clostridia</taxon>
        <taxon>Peptostreptococcales</taxon>
        <taxon>Peptostreptococcaceae</taxon>
        <taxon>Clostridioides</taxon>
    </lineage>
</organism>
<dbReference type="RefSeq" id="WP_021394965.1">
    <property type="nucleotide sequence ID" value="NZ_BISJ01000020.1"/>
</dbReference>
<sequence>MQKDIWLYSWDDEYFASDEYESKEEAIEAAKKELKMTGEFQKIVYVGKKEEVDIPEIDAEEILERVQDRIDDEYGECGEGWITYIKEEDIKLLDNRLNEVFSKWIDEFGYKSYWFKLTDKEEIELNEVANES</sequence>
<proteinExistence type="predicted"/>
<dbReference type="EMBL" id="CAADAN010000037">
    <property type="protein sequence ID" value="VFD36786.1"/>
    <property type="molecule type" value="Genomic_DNA"/>
</dbReference>
<comment type="caution">
    <text evidence="1">The sequence shown here is derived from an EMBL/GenBank/DDBJ whole genome shotgun (WGS) entry which is preliminary data.</text>
</comment>
<protein>
    <submittedName>
        <fullName evidence="1">Phage protein</fullName>
    </submittedName>
</protein>
<accession>A0AB74QIC9</accession>